<dbReference type="Gene3D" id="1.10.540.10">
    <property type="entry name" value="Acyl-CoA dehydrogenase/oxidase, N-terminal domain"/>
    <property type="match status" value="1"/>
</dbReference>
<dbReference type="Pfam" id="PF02771">
    <property type="entry name" value="Acyl-CoA_dh_N"/>
    <property type="match status" value="1"/>
</dbReference>
<dbReference type="SUPFAM" id="SSF56645">
    <property type="entry name" value="Acyl-CoA dehydrogenase NM domain-like"/>
    <property type="match status" value="1"/>
</dbReference>
<feature type="domain" description="Acyl-CoA dehydrogenase/oxidase N-terminal" evidence="6">
    <location>
        <begin position="45"/>
        <end position="134"/>
    </location>
</feature>
<dbReference type="Pfam" id="PF08028">
    <property type="entry name" value="Acyl-CoA_dh_2"/>
    <property type="match status" value="1"/>
</dbReference>
<dbReference type="InterPro" id="IPR046373">
    <property type="entry name" value="Acyl-CoA_Oxase/DH_mid-dom_sf"/>
</dbReference>
<evidence type="ECO:0000256" key="1">
    <source>
        <dbReference type="ARBA" id="ARBA00022630"/>
    </source>
</evidence>
<keyword evidence="3" id="KW-0560">Oxidoreductase</keyword>
<evidence type="ECO:0000256" key="4">
    <source>
        <dbReference type="ARBA" id="ARBA00049661"/>
    </source>
</evidence>
<evidence type="ECO:0000259" key="7">
    <source>
        <dbReference type="Pfam" id="PF08028"/>
    </source>
</evidence>
<dbReference type="PIRSF" id="PIRSF016578">
    <property type="entry name" value="HsaA"/>
    <property type="match status" value="1"/>
</dbReference>
<evidence type="ECO:0000256" key="3">
    <source>
        <dbReference type="ARBA" id="ARBA00023002"/>
    </source>
</evidence>
<evidence type="ECO:0000313" key="9">
    <source>
        <dbReference type="EMBL" id="SBS76452.1"/>
    </source>
</evidence>
<dbReference type="SUPFAM" id="SSF47203">
    <property type="entry name" value="Acyl-CoA dehydrogenase C-terminal domain-like"/>
    <property type="match status" value="1"/>
</dbReference>
<keyword evidence="1" id="KW-0285">Flavoprotein</keyword>
<dbReference type="EMBL" id="FLQS01000024">
    <property type="protein sequence ID" value="SBS76293.1"/>
    <property type="molecule type" value="Genomic_DNA"/>
</dbReference>
<dbReference type="GO" id="GO:0050660">
    <property type="term" value="F:flavin adenine dinucleotide binding"/>
    <property type="evidence" value="ECO:0007669"/>
    <property type="project" value="InterPro"/>
</dbReference>
<reference evidence="9" key="1">
    <citation type="submission" date="2016-03" db="EMBL/GenBank/DDBJ databases">
        <authorList>
            <person name="Ploux O."/>
        </authorList>
    </citation>
    <scope>NUCLEOTIDE SEQUENCE</scope>
    <source>
        <strain evidence="9">UC10</strain>
    </source>
</reference>
<dbReference type="PANTHER" id="PTHR48083">
    <property type="entry name" value="MEDIUM-CHAIN SPECIFIC ACYL-COA DEHYDROGENASE, MITOCHONDRIAL-RELATED"/>
    <property type="match status" value="1"/>
</dbReference>
<dbReference type="InterPro" id="IPR013786">
    <property type="entry name" value="AcylCoA_DH/ox_N"/>
</dbReference>
<dbReference type="Gene3D" id="1.20.140.10">
    <property type="entry name" value="Butyryl-CoA Dehydrogenase, subunit A, domain 3"/>
    <property type="match status" value="1"/>
</dbReference>
<feature type="domain" description="Acyl-CoA dehydrogenase C-terminal" evidence="7">
    <location>
        <begin position="255"/>
        <end position="390"/>
    </location>
</feature>
<dbReference type="AlphaFoldDB" id="A0A1Y5PCQ3"/>
<organism evidence="9">
    <name type="scientific">uncultured Mycobacterium sp</name>
    <dbReference type="NCBI Taxonomy" id="171292"/>
    <lineage>
        <taxon>Bacteria</taxon>
        <taxon>Bacillati</taxon>
        <taxon>Actinomycetota</taxon>
        <taxon>Actinomycetes</taxon>
        <taxon>Mycobacteriales</taxon>
        <taxon>Mycobacteriaceae</taxon>
        <taxon>Mycobacterium</taxon>
        <taxon>environmental samples</taxon>
    </lineage>
</organism>
<accession>A0A1Y5PCQ3</accession>
<protein>
    <submittedName>
        <fullName evidence="9">Acyl-CoA dehydrogenase</fullName>
    </submittedName>
</protein>
<gene>
    <name evidence="8" type="ORF">MHPYR_300048</name>
    <name evidence="9" type="ORF">MHPYR_320030</name>
</gene>
<dbReference type="EMBL" id="FLQS01000026">
    <property type="protein sequence ID" value="SBS76452.1"/>
    <property type="molecule type" value="Genomic_DNA"/>
</dbReference>
<dbReference type="GO" id="GO:0016712">
    <property type="term" value="F:oxidoreductase activity, acting on paired donors, with incorporation or reduction of molecular oxygen, reduced flavin or flavoprotein as one donor, and incorporation of one atom of oxygen"/>
    <property type="evidence" value="ECO:0007669"/>
    <property type="project" value="TreeGrafter"/>
</dbReference>
<keyword evidence="2" id="KW-0274">FAD</keyword>
<comment type="similarity">
    <text evidence="4">Belongs to the HpaH/HsaA monooxygenase family.</text>
</comment>
<evidence type="ECO:0000256" key="2">
    <source>
        <dbReference type="ARBA" id="ARBA00022827"/>
    </source>
</evidence>
<sequence>MTAQTSEASSPVAPRPRFTSKPLDGTPAERLDRLTAVVEDLRSTDATAERQRVLQYDAVEAIRRTGALTLRVPTRYGGPGGSVRDVLAAVIRIARGSSNVAQALRPHFGFAERLLSNRATEAEREEWFPRVNAGVIVGNAITDAKGKTPAGADTTLLADGDGILRLNGYKFYSTGTLFADLIAVSASDAEGRDLQAIVPADRAGVELFDDWEGFGQRTTASGGTRFTNVEVRPHEVTTVSDGKHLGHSTAFLQLYLAAVAAGIAAAARDDAVWYVQNKARPASHSLADTAAADPFTLHAVGEIAANASAAEALVLNAADALDVLVDSGRIGDADELARVAIVVAEAQLIAERLTLAAAERLFDTGGASATARALNLDRHWRNVRTVATHNPLAYKAHAAGNYVVNGVWPPANGYF</sequence>
<proteinExistence type="inferred from homology"/>
<dbReference type="GO" id="GO:0005737">
    <property type="term" value="C:cytoplasm"/>
    <property type="evidence" value="ECO:0007669"/>
    <property type="project" value="TreeGrafter"/>
</dbReference>
<dbReference type="InterPro" id="IPR037069">
    <property type="entry name" value="AcylCoA_DH/ox_N_sf"/>
</dbReference>
<evidence type="ECO:0000313" key="8">
    <source>
        <dbReference type="EMBL" id="SBS76293.1"/>
    </source>
</evidence>
<dbReference type="InterPro" id="IPR009100">
    <property type="entry name" value="AcylCoA_DH/oxidase_NM_dom_sf"/>
</dbReference>
<evidence type="ECO:0000259" key="6">
    <source>
        <dbReference type="Pfam" id="PF02771"/>
    </source>
</evidence>
<dbReference type="PANTHER" id="PTHR48083:SF19">
    <property type="entry name" value="FLAVIN-DEPENDENT MONOOXYGENASE, OXYGENASE SUBUNIT HSAA"/>
    <property type="match status" value="1"/>
</dbReference>
<dbReference type="InterPro" id="IPR036250">
    <property type="entry name" value="AcylCo_DH-like_C"/>
</dbReference>
<dbReference type="GO" id="GO:0003995">
    <property type="term" value="F:acyl-CoA dehydrogenase activity"/>
    <property type="evidence" value="ECO:0007669"/>
    <property type="project" value="TreeGrafter"/>
</dbReference>
<dbReference type="GO" id="GO:0033539">
    <property type="term" value="P:fatty acid beta-oxidation using acyl-CoA dehydrogenase"/>
    <property type="evidence" value="ECO:0007669"/>
    <property type="project" value="TreeGrafter"/>
</dbReference>
<feature type="region of interest" description="Disordered" evidence="5">
    <location>
        <begin position="1"/>
        <end position="29"/>
    </location>
</feature>
<evidence type="ECO:0000256" key="5">
    <source>
        <dbReference type="SAM" id="MobiDB-lite"/>
    </source>
</evidence>
<name>A0A1Y5PCQ3_9MYCO</name>
<dbReference type="InterPro" id="IPR050741">
    <property type="entry name" value="Acyl-CoA_dehydrogenase"/>
</dbReference>
<dbReference type="Gene3D" id="2.40.110.10">
    <property type="entry name" value="Butyryl-CoA Dehydrogenase, subunit A, domain 2"/>
    <property type="match status" value="1"/>
</dbReference>
<dbReference type="InterPro" id="IPR013107">
    <property type="entry name" value="Acyl-CoA_DH_C"/>
</dbReference>